<evidence type="ECO:0000256" key="1">
    <source>
        <dbReference type="ARBA" id="ARBA00022884"/>
    </source>
</evidence>
<feature type="region of interest" description="Disordered" evidence="2">
    <location>
        <begin position="73"/>
        <end position="133"/>
    </location>
</feature>
<feature type="domain" description="RRM" evidence="3">
    <location>
        <begin position="604"/>
        <end position="664"/>
    </location>
</feature>
<reference evidence="4" key="1">
    <citation type="submission" date="2013-05" db="EMBL/GenBank/DDBJ databases">
        <authorList>
            <person name="Yim A.K.Y."/>
            <person name="Chan T.F."/>
            <person name="Ji K.M."/>
            <person name="Liu X.Y."/>
            <person name="Zhou J.W."/>
            <person name="Li R.Q."/>
            <person name="Yang K.Y."/>
            <person name="Li J."/>
            <person name="Li M."/>
            <person name="Law P.T.W."/>
            <person name="Wu Y.L."/>
            <person name="Cai Z.L."/>
            <person name="Qin H."/>
            <person name="Bao Y."/>
            <person name="Leung R.K.K."/>
            <person name="Ng P.K.S."/>
            <person name="Zou J."/>
            <person name="Zhong X.J."/>
            <person name="Ran P.X."/>
            <person name="Zhong N.S."/>
            <person name="Liu Z.G."/>
            <person name="Tsui S.K.W."/>
        </authorList>
    </citation>
    <scope>NUCLEOTIDE SEQUENCE</scope>
    <source>
        <strain evidence="4">Derf</strain>
        <tissue evidence="4">Whole organism</tissue>
    </source>
</reference>
<dbReference type="Gene3D" id="3.30.70.330">
    <property type="match status" value="1"/>
</dbReference>
<dbReference type="SUPFAM" id="SSF54928">
    <property type="entry name" value="RNA-binding domain, RBD"/>
    <property type="match status" value="1"/>
</dbReference>
<dbReference type="CDD" id="cd00590">
    <property type="entry name" value="RRM_SF"/>
    <property type="match status" value="1"/>
</dbReference>
<feature type="region of interest" description="Disordered" evidence="2">
    <location>
        <begin position="417"/>
        <end position="436"/>
    </location>
</feature>
<name>A0A922HQ46_DERFA</name>
<feature type="compositionally biased region" description="Polar residues" evidence="2">
    <location>
        <begin position="363"/>
        <end position="380"/>
    </location>
</feature>
<evidence type="ECO:0000313" key="5">
    <source>
        <dbReference type="Proteomes" id="UP000790347"/>
    </source>
</evidence>
<evidence type="ECO:0000313" key="4">
    <source>
        <dbReference type="EMBL" id="KAH9494296.1"/>
    </source>
</evidence>
<dbReference type="InterPro" id="IPR035979">
    <property type="entry name" value="RBD_domain_sf"/>
</dbReference>
<dbReference type="Pfam" id="PF00076">
    <property type="entry name" value="RRM_1"/>
    <property type="match status" value="1"/>
</dbReference>
<dbReference type="GO" id="GO:0003723">
    <property type="term" value="F:RNA binding"/>
    <property type="evidence" value="ECO:0007669"/>
    <property type="project" value="UniProtKB-KW"/>
</dbReference>
<dbReference type="InterPro" id="IPR000504">
    <property type="entry name" value="RRM_dom"/>
</dbReference>
<protein>
    <recommendedName>
        <fullName evidence="3">RRM domain-containing protein</fullName>
    </recommendedName>
</protein>
<feature type="compositionally biased region" description="Low complexity" evidence="2">
    <location>
        <begin position="381"/>
        <end position="391"/>
    </location>
</feature>
<feature type="compositionally biased region" description="Basic residues" evidence="2">
    <location>
        <begin position="465"/>
        <end position="474"/>
    </location>
</feature>
<feature type="compositionally biased region" description="Polar residues" evidence="2">
    <location>
        <begin position="73"/>
        <end position="94"/>
    </location>
</feature>
<dbReference type="Proteomes" id="UP000790347">
    <property type="component" value="Unassembled WGS sequence"/>
</dbReference>
<comment type="caution">
    <text evidence="4">The sequence shown here is derived from an EMBL/GenBank/DDBJ whole genome shotgun (WGS) entry which is preliminary data.</text>
</comment>
<organism evidence="4 5">
    <name type="scientific">Dermatophagoides farinae</name>
    <name type="common">American house dust mite</name>
    <dbReference type="NCBI Taxonomy" id="6954"/>
    <lineage>
        <taxon>Eukaryota</taxon>
        <taxon>Metazoa</taxon>
        <taxon>Ecdysozoa</taxon>
        <taxon>Arthropoda</taxon>
        <taxon>Chelicerata</taxon>
        <taxon>Arachnida</taxon>
        <taxon>Acari</taxon>
        <taxon>Acariformes</taxon>
        <taxon>Sarcoptiformes</taxon>
        <taxon>Astigmata</taxon>
        <taxon>Psoroptidia</taxon>
        <taxon>Analgoidea</taxon>
        <taxon>Pyroglyphidae</taxon>
        <taxon>Dermatophagoidinae</taxon>
        <taxon>Dermatophagoides</taxon>
    </lineage>
</organism>
<dbReference type="AlphaFoldDB" id="A0A922HQ46"/>
<keyword evidence="5" id="KW-1185">Reference proteome</keyword>
<feature type="region of interest" description="Disordered" evidence="2">
    <location>
        <begin position="153"/>
        <end position="183"/>
    </location>
</feature>
<reference evidence="4" key="2">
    <citation type="journal article" date="2022" name="Res Sq">
        <title>Comparative Genomics Reveals Insights into the Divergent Evolution of Astigmatic Mites and Household Pest Adaptations.</title>
        <authorList>
            <person name="Xiong Q."/>
            <person name="Wan A.T.-Y."/>
            <person name="Liu X.-Y."/>
            <person name="Fung C.S.-H."/>
            <person name="Xiao X."/>
            <person name="Malainual N."/>
            <person name="Hou J."/>
            <person name="Wang L."/>
            <person name="Wang M."/>
            <person name="Yang K."/>
            <person name="Cui Y."/>
            <person name="Leung E."/>
            <person name="Nong W."/>
            <person name="Shin S.-K."/>
            <person name="Au S."/>
            <person name="Jeong K.Y."/>
            <person name="Chew F.T."/>
            <person name="Hui J."/>
            <person name="Leung T.F."/>
            <person name="Tungtrongchitr A."/>
            <person name="Zhong N."/>
            <person name="Liu Z."/>
            <person name="Tsui S."/>
        </authorList>
    </citation>
    <scope>NUCLEOTIDE SEQUENCE</scope>
    <source>
        <strain evidence="4">Derf</strain>
        <tissue evidence="4">Whole organism</tissue>
    </source>
</reference>
<gene>
    <name evidence="4" type="ORF">DERF_014992</name>
</gene>
<feature type="compositionally biased region" description="Low complexity" evidence="2">
    <location>
        <begin position="101"/>
        <end position="119"/>
    </location>
</feature>
<evidence type="ECO:0000259" key="3">
    <source>
        <dbReference type="Pfam" id="PF00076"/>
    </source>
</evidence>
<evidence type="ECO:0000256" key="2">
    <source>
        <dbReference type="SAM" id="MobiDB-lite"/>
    </source>
</evidence>
<feature type="region of interest" description="Disordered" evidence="2">
    <location>
        <begin position="363"/>
        <end position="391"/>
    </location>
</feature>
<dbReference type="InterPro" id="IPR012677">
    <property type="entry name" value="Nucleotide-bd_a/b_plait_sf"/>
</dbReference>
<feature type="region of interest" description="Disordered" evidence="2">
    <location>
        <begin position="453"/>
        <end position="482"/>
    </location>
</feature>
<keyword evidence="1" id="KW-0694">RNA-binding</keyword>
<accession>A0A922HQ46</accession>
<proteinExistence type="predicted"/>
<sequence length="698" mass="79651">MDDEDVLKMLIEDGYDDDDDINFEIDSEAERRLLEGDTISSVNSSPTTEIDKDIKCEKNSSSNQSIEIAYHLKSNQSTNDGDTKNQTESNQNRQLLKRPYNDLSSNGNNSNVNNNSRNQSRFKRPRYPNKNSSINIQNEFFNIGKNMAFRFPSRRPSNSSTVQKSGPIYRFPSTTPSPSLLPRPQPLSNMPIDPILSADFFNNQNNDNFFQRPFSSCNSVMSPGYNGFPSAIIPNPFNPPPINIMPFLTNRSPFINDHQTPNESYIGFPTSNVFLEFFLRKNYLFFSKFFHKFITQPPLISNNNIQNPRFNFPDHSNRHFNHNINNSIHPITTSSNHHGNSLLPDPPLLRPVRNLTVLNQSNFQSKPNNQQQKRPNFLHTSNNASNVNNNPKIMINNQKTNVIKTSVQNQNLKSLTSDNSYNETLTNPSTNCMPKSTTSNQYHLSIAATITTKETSTTKDQRSKPILRKKKKKEVNKQTQPKQNQIVIAEKVEEIKGSFGIDEEYMRKMEEQKRLREKIAQEKAEKRKIFQTVCSGQTISSQHSSGNINSKNLEQSTINPQIMQIKNVSPIKTPTPIAKTSSLDKTATSKTTAQTIKPSTSIQISGLAIDVRESLLRKITRPFGMVESIVFIEQQQQQNHHESKCAIVKFKQSNDAKKFMDNCHTDPTILTQTLMSDKLPTLSFINNNWFVFNFFFLF</sequence>
<dbReference type="EMBL" id="ASGP02000008">
    <property type="protein sequence ID" value="KAH9494296.1"/>
    <property type="molecule type" value="Genomic_DNA"/>
</dbReference>